<evidence type="ECO:0000313" key="2">
    <source>
        <dbReference type="Proteomes" id="UP000886520"/>
    </source>
</evidence>
<dbReference type="EMBL" id="JABFUD020000002">
    <property type="protein sequence ID" value="KAI5082711.1"/>
    <property type="molecule type" value="Genomic_DNA"/>
</dbReference>
<accession>A0A9D4VA48</accession>
<evidence type="ECO:0000313" key="1">
    <source>
        <dbReference type="EMBL" id="KAI5082711.1"/>
    </source>
</evidence>
<keyword evidence="2" id="KW-1185">Reference proteome</keyword>
<dbReference type="AlphaFoldDB" id="A0A9D4VA48"/>
<organism evidence="1 2">
    <name type="scientific">Adiantum capillus-veneris</name>
    <name type="common">Maidenhair fern</name>
    <dbReference type="NCBI Taxonomy" id="13818"/>
    <lineage>
        <taxon>Eukaryota</taxon>
        <taxon>Viridiplantae</taxon>
        <taxon>Streptophyta</taxon>
        <taxon>Embryophyta</taxon>
        <taxon>Tracheophyta</taxon>
        <taxon>Polypodiopsida</taxon>
        <taxon>Polypodiidae</taxon>
        <taxon>Polypodiales</taxon>
        <taxon>Pteridineae</taxon>
        <taxon>Pteridaceae</taxon>
        <taxon>Vittarioideae</taxon>
        <taxon>Adiantum</taxon>
    </lineage>
</organism>
<reference evidence="1" key="1">
    <citation type="submission" date="2021-01" db="EMBL/GenBank/DDBJ databases">
        <title>Adiantum capillus-veneris genome.</title>
        <authorList>
            <person name="Fang Y."/>
            <person name="Liao Q."/>
        </authorList>
    </citation>
    <scope>NUCLEOTIDE SEQUENCE</scope>
    <source>
        <strain evidence="1">H3</strain>
        <tissue evidence="1">Leaf</tissue>
    </source>
</reference>
<comment type="caution">
    <text evidence="1">The sequence shown here is derived from an EMBL/GenBank/DDBJ whole genome shotgun (WGS) entry which is preliminary data.</text>
</comment>
<gene>
    <name evidence="1" type="ORF">GOP47_0002454</name>
</gene>
<proteinExistence type="predicted"/>
<sequence>MEMEADKSSWSGEDWDKYMNVTEKEMEEELEAFFLHRRPICMAYETDGVLTRAKRAKLGKQLEGRCYGVDKWVLKGANKEESKVMNEWSARVPKNDWKHPGHFKNITEGNYKGWLCYKCLDLKEIPETLHYEGSGEVVEEKKAIYQKNRRAWFEEGKFEIIMERKSFSLDLEIEQVARQLVDEVYLNEQFEMEETESKK</sequence>
<dbReference type="Proteomes" id="UP000886520">
    <property type="component" value="Chromosome 3"/>
</dbReference>
<name>A0A9D4VA48_ADICA</name>
<protein>
    <submittedName>
        <fullName evidence="1">Uncharacterized protein</fullName>
    </submittedName>
</protein>